<name>A0AB36BIQ6_STAWA</name>
<dbReference type="GO" id="GO:0003700">
    <property type="term" value="F:DNA-binding transcription factor activity"/>
    <property type="evidence" value="ECO:0007669"/>
    <property type="project" value="InterPro"/>
</dbReference>
<dbReference type="SUPFAM" id="SSF54060">
    <property type="entry name" value="His-Me finger endonucleases"/>
    <property type="match status" value="1"/>
</dbReference>
<dbReference type="InterPro" id="IPR036388">
    <property type="entry name" value="WH-like_DNA-bd_sf"/>
</dbReference>
<dbReference type="AlphaFoldDB" id="A0AB36BIQ6"/>
<dbReference type="GO" id="GO:0006352">
    <property type="term" value="P:DNA-templated transcription initiation"/>
    <property type="evidence" value="ECO:0007669"/>
    <property type="project" value="InterPro"/>
</dbReference>
<dbReference type="SUPFAM" id="SSF47413">
    <property type="entry name" value="lambda repressor-like DNA-binding domains"/>
    <property type="match status" value="1"/>
</dbReference>
<evidence type="ECO:0000313" key="2">
    <source>
        <dbReference type="EMBL" id="NBH30566.1"/>
    </source>
</evidence>
<dbReference type="Gene3D" id="3.90.75.20">
    <property type="match status" value="1"/>
</dbReference>
<reference evidence="2 3" key="1">
    <citation type="submission" date="2018-08" db="EMBL/GenBank/DDBJ databases">
        <title>Murine metabolic-syndrome-specific gut microbial biobank.</title>
        <authorList>
            <person name="Liu C."/>
        </authorList>
    </citation>
    <scope>NUCLEOTIDE SEQUENCE [LARGE SCALE GENOMIC DNA]</scope>
    <source>
        <strain evidence="2 3">1XD21-27</strain>
    </source>
</reference>
<dbReference type="EMBL" id="QXWP01000003">
    <property type="protein sequence ID" value="NBH30566.1"/>
    <property type="molecule type" value="Genomic_DNA"/>
</dbReference>
<dbReference type="InterPro" id="IPR013324">
    <property type="entry name" value="RNA_pol_sigma_r3/r4-like"/>
</dbReference>
<dbReference type="Pfam" id="PF01381">
    <property type="entry name" value="HTH_3"/>
    <property type="match status" value="1"/>
</dbReference>
<dbReference type="InterPro" id="IPR003615">
    <property type="entry name" value="HNH_nuc"/>
</dbReference>
<dbReference type="SUPFAM" id="SSF88659">
    <property type="entry name" value="Sigma3 and sigma4 domains of RNA polymerase sigma factors"/>
    <property type="match status" value="1"/>
</dbReference>
<dbReference type="PROSITE" id="PS50943">
    <property type="entry name" value="HTH_CROC1"/>
    <property type="match status" value="1"/>
</dbReference>
<dbReference type="InterPro" id="IPR010982">
    <property type="entry name" value="Lambda_DNA-bd_dom_sf"/>
</dbReference>
<accession>A0AB36BIQ6</accession>
<dbReference type="RefSeq" id="WP_160175585.1">
    <property type="nucleotide sequence ID" value="NZ_QXWP01000003.1"/>
</dbReference>
<protein>
    <submittedName>
        <fullName evidence="2">Helix-turn-helix domain-containing protein</fullName>
    </submittedName>
</protein>
<evidence type="ECO:0000259" key="1">
    <source>
        <dbReference type="PROSITE" id="PS50943"/>
    </source>
</evidence>
<dbReference type="Pfam" id="PF13392">
    <property type="entry name" value="HNH_3"/>
    <property type="match status" value="1"/>
</dbReference>
<dbReference type="InterPro" id="IPR044925">
    <property type="entry name" value="His-Me_finger_sf"/>
</dbReference>
<comment type="caution">
    <text evidence="2">The sequence shown here is derived from an EMBL/GenBank/DDBJ whole genome shotgun (WGS) entry which is preliminary data.</text>
</comment>
<dbReference type="Proteomes" id="UP000481807">
    <property type="component" value="Unassembled WGS sequence"/>
</dbReference>
<organism evidence="2 3">
    <name type="scientific">Staphylococcus warneri</name>
    <dbReference type="NCBI Taxonomy" id="1292"/>
    <lineage>
        <taxon>Bacteria</taxon>
        <taxon>Bacillati</taxon>
        <taxon>Bacillota</taxon>
        <taxon>Bacilli</taxon>
        <taxon>Bacillales</taxon>
        <taxon>Staphylococcaceae</taxon>
        <taxon>Staphylococcus</taxon>
    </lineage>
</organism>
<dbReference type="InterPro" id="IPR007630">
    <property type="entry name" value="RNA_pol_sigma70_r4"/>
</dbReference>
<dbReference type="InterPro" id="IPR001387">
    <property type="entry name" value="Cro/C1-type_HTH"/>
</dbReference>
<gene>
    <name evidence="2" type="ORF">D3Z30_06190</name>
</gene>
<dbReference type="Gene3D" id="1.10.260.40">
    <property type="entry name" value="lambda repressor-like DNA-binding domains"/>
    <property type="match status" value="1"/>
</dbReference>
<dbReference type="Gene3D" id="1.10.10.10">
    <property type="entry name" value="Winged helix-like DNA-binding domain superfamily/Winged helix DNA-binding domain"/>
    <property type="match status" value="1"/>
</dbReference>
<dbReference type="Pfam" id="PF04545">
    <property type="entry name" value="Sigma70_r4"/>
    <property type="match status" value="1"/>
</dbReference>
<dbReference type="SMART" id="SM00530">
    <property type="entry name" value="HTH_XRE"/>
    <property type="match status" value="2"/>
</dbReference>
<dbReference type="CDD" id="cd00093">
    <property type="entry name" value="HTH_XRE"/>
    <property type="match status" value="1"/>
</dbReference>
<sequence>MEKDDGVIVREVFKVYKDGNIYRNINGTWEKAKFYKIRPTKRSTERYQVNTYYNGKQYVAGVSRLLAEAFIPNPENKSMVFHKDGNTLNDDLDNLAWVTASERLRNVYKQGRGHTLENNGHPCIECGEKTLAKDGVCTNCKKLYEKEEALIEHKRKSLSRFSEVDYSDLDEIEEIIVNMRKEGSTLAEVGHELGVTRERVRQYEEKILTQVMAKKIVKESFGKKILTIHDIVELREKVGIKKSKLARLISLDPTSYINKENKPQNFTIKQIIKISNFFGVKFEIYQKRDNENE</sequence>
<evidence type="ECO:0000313" key="3">
    <source>
        <dbReference type="Proteomes" id="UP000481807"/>
    </source>
</evidence>
<proteinExistence type="predicted"/>
<feature type="domain" description="HTH cro/C1-type" evidence="1">
    <location>
        <begin position="231"/>
        <end position="285"/>
    </location>
</feature>
<dbReference type="GO" id="GO:0003677">
    <property type="term" value="F:DNA binding"/>
    <property type="evidence" value="ECO:0007669"/>
    <property type="project" value="InterPro"/>
</dbReference>